<evidence type="ECO:0000259" key="2">
    <source>
        <dbReference type="PROSITE" id="PS50076"/>
    </source>
</evidence>
<dbReference type="Proteomes" id="UP001497457">
    <property type="component" value="Chromosome 13rd"/>
</dbReference>
<sequence>MARHAEREQAEKREKAEKACRRAEELFVAGHVRSAHREAIRAKQLCPSLPGVANAVAAYEVHAAAGGGWRAILGIRHGGGAATQDAIKKEYRRLSLLVHPDKARSCPAAEGAFKLLRQACEEGLSKAASGRDTSPTPRRAAATPVPRAAAAPPPTPVMQPMYYNMPREPMLIYCPSCKNEYKAKIGRLEQQAGMKCARCPEWLSPPWQKKPPARKEPTAAPGRQVFQCPAKCPECEAEYKSKVSVGRWCLKCKECNKSSMVDVQGPDKATVTIRKRA</sequence>
<name>A0ABC8X4U7_9POAL</name>
<dbReference type="PROSITE" id="PS50076">
    <property type="entry name" value="DNAJ_2"/>
    <property type="match status" value="1"/>
</dbReference>
<proteinExistence type="predicted"/>
<dbReference type="EMBL" id="OZ075123">
    <property type="protein sequence ID" value="CAL4920011.1"/>
    <property type="molecule type" value="Genomic_DNA"/>
</dbReference>
<dbReference type="InterPro" id="IPR001623">
    <property type="entry name" value="DnaJ_domain"/>
</dbReference>
<evidence type="ECO:0000313" key="4">
    <source>
        <dbReference type="Proteomes" id="UP001497457"/>
    </source>
</evidence>
<evidence type="ECO:0000313" key="3">
    <source>
        <dbReference type="EMBL" id="CAL4920011.1"/>
    </source>
</evidence>
<dbReference type="CDD" id="cd06257">
    <property type="entry name" value="DnaJ"/>
    <property type="match status" value="1"/>
</dbReference>
<reference evidence="3 4" key="2">
    <citation type="submission" date="2024-10" db="EMBL/GenBank/DDBJ databases">
        <authorList>
            <person name="Ryan C."/>
        </authorList>
    </citation>
    <scope>NUCLEOTIDE SEQUENCE [LARGE SCALE GENOMIC DNA]</scope>
</reference>
<protein>
    <recommendedName>
        <fullName evidence="2">J domain-containing protein</fullName>
    </recommendedName>
</protein>
<keyword evidence="4" id="KW-1185">Reference proteome</keyword>
<feature type="compositionally biased region" description="Low complexity" evidence="1">
    <location>
        <begin position="135"/>
        <end position="150"/>
    </location>
</feature>
<accession>A0ABC8X4U7</accession>
<dbReference type="Gene3D" id="1.10.287.110">
    <property type="entry name" value="DnaJ domain"/>
    <property type="match status" value="1"/>
</dbReference>
<evidence type="ECO:0000256" key="1">
    <source>
        <dbReference type="SAM" id="MobiDB-lite"/>
    </source>
</evidence>
<reference evidence="4" key="1">
    <citation type="submission" date="2024-06" db="EMBL/GenBank/DDBJ databases">
        <authorList>
            <person name="Ryan C."/>
        </authorList>
    </citation>
    <scope>NUCLEOTIDE SEQUENCE [LARGE SCALE GENOMIC DNA]</scope>
</reference>
<dbReference type="PANTHER" id="PTHR44137:SF63">
    <property type="entry name" value="OS10G0188200 PROTEIN"/>
    <property type="match status" value="1"/>
</dbReference>
<organism evidence="3 4">
    <name type="scientific">Urochloa decumbens</name>
    <dbReference type="NCBI Taxonomy" id="240449"/>
    <lineage>
        <taxon>Eukaryota</taxon>
        <taxon>Viridiplantae</taxon>
        <taxon>Streptophyta</taxon>
        <taxon>Embryophyta</taxon>
        <taxon>Tracheophyta</taxon>
        <taxon>Spermatophyta</taxon>
        <taxon>Magnoliopsida</taxon>
        <taxon>Liliopsida</taxon>
        <taxon>Poales</taxon>
        <taxon>Poaceae</taxon>
        <taxon>PACMAD clade</taxon>
        <taxon>Panicoideae</taxon>
        <taxon>Panicodae</taxon>
        <taxon>Paniceae</taxon>
        <taxon>Melinidinae</taxon>
        <taxon>Urochloa</taxon>
    </lineage>
</organism>
<dbReference type="PANTHER" id="PTHR44137">
    <property type="entry name" value="BNAC03G44070D PROTEIN"/>
    <property type="match status" value="1"/>
</dbReference>
<dbReference type="InterPro" id="IPR036869">
    <property type="entry name" value="J_dom_sf"/>
</dbReference>
<dbReference type="GO" id="GO:0005783">
    <property type="term" value="C:endoplasmic reticulum"/>
    <property type="evidence" value="ECO:0007669"/>
    <property type="project" value="UniProtKB-ARBA"/>
</dbReference>
<dbReference type="SUPFAM" id="SSF46565">
    <property type="entry name" value="Chaperone J-domain"/>
    <property type="match status" value="1"/>
</dbReference>
<dbReference type="SMART" id="SM00271">
    <property type="entry name" value="DnaJ"/>
    <property type="match status" value="1"/>
</dbReference>
<gene>
    <name evidence="3" type="ORF">URODEC1_LOCUS20156</name>
</gene>
<feature type="region of interest" description="Disordered" evidence="1">
    <location>
        <begin position="126"/>
        <end position="152"/>
    </location>
</feature>
<dbReference type="AlphaFoldDB" id="A0ABC8X4U7"/>
<dbReference type="Pfam" id="PF00226">
    <property type="entry name" value="DnaJ"/>
    <property type="match status" value="1"/>
</dbReference>
<feature type="domain" description="J" evidence="2">
    <location>
        <begin position="68"/>
        <end position="129"/>
    </location>
</feature>